<gene>
    <name evidence="2" type="ORF">QYF61_024047</name>
</gene>
<evidence type="ECO:0000313" key="2">
    <source>
        <dbReference type="EMBL" id="KAK4832547.1"/>
    </source>
</evidence>
<dbReference type="EMBL" id="JAUNZN010000001">
    <property type="protein sequence ID" value="KAK4832547.1"/>
    <property type="molecule type" value="Genomic_DNA"/>
</dbReference>
<evidence type="ECO:0000256" key="1">
    <source>
        <dbReference type="SAM" id="MobiDB-lite"/>
    </source>
</evidence>
<organism evidence="2 3">
    <name type="scientific">Mycteria americana</name>
    <name type="common">Wood stork</name>
    <dbReference type="NCBI Taxonomy" id="33587"/>
    <lineage>
        <taxon>Eukaryota</taxon>
        <taxon>Metazoa</taxon>
        <taxon>Chordata</taxon>
        <taxon>Craniata</taxon>
        <taxon>Vertebrata</taxon>
        <taxon>Euteleostomi</taxon>
        <taxon>Archelosauria</taxon>
        <taxon>Archosauria</taxon>
        <taxon>Dinosauria</taxon>
        <taxon>Saurischia</taxon>
        <taxon>Theropoda</taxon>
        <taxon>Coelurosauria</taxon>
        <taxon>Aves</taxon>
        <taxon>Neognathae</taxon>
        <taxon>Neoaves</taxon>
        <taxon>Aequornithes</taxon>
        <taxon>Ciconiiformes</taxon>
        <taxon>Ciconiidae</taxon>
        <taxon>Mycteria</taxon>
    </lineage>
</organism>
<accession>A0AAN7SAB4</accession>
<name>A0AAN7SAB4_MYCAM</name>
<dbReference type="Proteomes" id="UP001333110">
    <property type="component" value="Unassembled WGS sequence"/>
</dbReference>
<sequence>MDGGSAEHDGRGIAFAFSWMRVHEIESTVLPSRGNGGADQRVEAGEGETQAWRKEGKEIPKNCSSDKYGRRVGKSHKQEERSMKYNKAKLKGNCCSLTSAFSYRGYNADTSAEGAILHLWGFLGFQAHSQLASAQLGGSQRAISRKGLRCVLGDQCCTPLSPGFCRRCCSPPAPGPPTAERQEKDCFSGKGKHLAQCKPKALEEPQQRGKAYDLNFVGHTIAILAALRLATYIATKVELLERVQ</sequence>
<dbReference type="AlphaFoldDB" id="A0AAN7SAB4"/>
<feature type="region of interest" description="Disordered" evidence="1">
    <location>
        <begin position="30"/>
        <end position="58"/>
    </location>
</feature>
<proteinExistence type="predicted"/>
<protein>
    <submittedName>
        <fullName evidence="2">Uncharacterized protein</fullName>
    </submittedName>
</protein>
<comment type="caution">
    <text evidence="2">The sequence shown here is derived from an EMBL/GenBank/DDBJ whole genome shotgun (WGS) entry which is preliminary data.</text>
</comment>
<evidence type="ECO:0000313" key="3">
    <source>
        <dbReference type="Proteomes" id="UP001333110"/>
    </source>
</evidence>
<keyword evidence="3" id="KW-1185">Reference proteome</keyword>
<reference evidence="2 3" key="1">
    <citation type="journal article" date="2023" name="J. Hered.">
        <title>Chromosome-level genome of the wood stork (Mycteria americana) provides insight into avian chromosome evolution.</title>
        <authorList>
            <person name="Flamio R. Jr."/>
            <person name="Ramstad K.M."/>
        </authorList>
    </citation>
    <scope>NUCLEOTIDE SEQUENCE [LARGE SCALE GENOMIC DNA]</scope>
    <source>
        <strain evidence="2">JAX WOST 10</strain>
    </source>
</reference>